<protein>
    <submittedName>
        <fullName evidence="1">Uncharacterized protein</fullName>
    </submittedName>
</protein>
<organism evidence="1 2">
    <name type="scientific">Chroomonas mesostigmatica CCMP1168</name>
    <dbReference type="NCBI Taxonomy" id="1195612"/>
    <lineage>
        <taxon>Eukaryota</taxon>
        <taxon>Cryptophyceae</taxon>
        <taxon>Pyrenomonadales</taxon>
        <taxon>Chroomonadaceae</taxon>
        <taxon>Chroomonas</taxon>
    </lineage>
</organism>
<dbReference type="EMBL" id="CP003681">
    <property type="protein sequence ID" value="AFP65407.1"/>
    <property type="molecule type" value="Genomic_DNA"/>
</dbReference>
<reference evidence="1 2" key="1">
    <citation type="journal article" date="2012" name="Genome Biol. Evol.">
        <title>Nucleomorph genome sequence of the cryptophyte alga Chroomonas mesostigmatica CCMP1168 reveals lineage-specific gene loss and genome complexity.</title>
        <authorList>
            <person name="Moore C.E."/>
            <person name="Curtis B."/>
            <person name="Mills T."/>
            <person name="Tanifuji G."/>
            <person name="Archibald J.M."/>
        </authorList>
    </citation>
    <scope>NUCLEOTIDE SEQUENCE [LARGE SCALE GENOMIC DNA]</scope>
    <source>
        <strain evidence="1 2">CCMP1168</strain>
    </source>
</reference>
<name>J7G1P5_9CRYP</name>
<keyword evidence="1" id="KW-0542">Nucleomorph</keyword>
<sequence>MKKNDIIRCLFEKKLLKNSSNLDIWLTYIYFEIKNRFFKHFSHLVFRFFFRFKNKKKIISEILSLKSIKKKNFLFQLILNNHKLNLEKSRENLFDNLLQKQRKFLKNSFEKKKNKTFDCFNLIKFVKLEIKYGNIEHGIFLLENVIMNENVNFKWKAFFKIQNIFTYLKEHRKIKTLSKKKFLKIFWIENLKNFFFSDIHFFINIFFPYDDKNFGLGEKTAFSDLKKKNYFDFQMKFQNIAKGQNYYVIISDFINEKKNFKLKKKHFLMNYEKNLNFILLNSSNFYYLKKIEISLKIRNYNKIFFFLFCFTRFIVEFCQIKNFRLIFKESMIHRYLCMCNTHTLSINFIFYDNNFKKIKKQTNEF</sequence>
<proteinExistence type="predicted"/>
<dbReference type="Proteomes" id="UP000243348">
    <property type="component" value="Nucleomorph 2"/>
</dbReference>
<evidence type="ECO:0000313" key="1">
    <source>
        <dbReference type="EMBL" id="AFP65407.1"/>
    </source>
</evidence>
<gene>
    <name evidence="1" type="ORF">CMESO_234</name>
</gene>
<dbReference type="AlphaFoldDB" id="J7G1P5"/>
<accession>J7G1P5</accession>
<geneLocation type="nucleomorph" evidence="1"/>
<evidence type="ECO:0000313" key="2">
    <source>
        <dbReference type="Proteomes" id="UP000243348"/>
    </source>
</evidence>